<evidence type="ECO:0000313" key="2">
    <source>
        <dbReference type="Proteomes" id="UP001358586"/>
    </source>
</evidence>
<comment type="caution">
    <text evidence="1">The sequence shown here is derived from an EMBL/GenBank/DDBJ whole genome shotgun (WGS) entry which is preliminary data.</text>
</comment>
<sequence length="105" mass="11767">MVDAVVAEARTCERAMLFAAGRGGRGFCWKVADNRLLALGFTILQTLFKKLWIRIGKNGYTEDKGFCVSLKKETVLKILHGWFQRSFSVGASFENNYVVSGSHFV</sequence>
<evidence type="ECO:0000313" key="1">
    <source>
        <dbReference type="EMBL" id="KAK5775039.1"/>
    </source>
</evidence>
<organism evidence="1 2">
    <name type="scientific">Gossypium arboreum</name>
    <name type="common">Tree cotton</name>
    <name type="synonym">Gossypium nanking</name>
    <dbReference type="NCBI Taxonomy" id="29729"/>
    <lineage>
        <taxon>Eukaryota</taxon>
        <taxon>Viridiplantae</taxon>
        <taxon>Streptophyta</taxon>
        <taxon>Embryophyta</taxon>
        <taxon>Tracheophyta</taxon>
        <taxon>Spermatophyta</taxon>
        <taxon>Magnoliopsida</taxon>
        <taxon>eudicotyledons</taxon>
        <taxon>Gunneridae</taxon>
        <taxon>Pentapetalae</taxon>
        <taxon>rosids</taxon>
        <taxon>malvids</taxon>
        <taxon>Malvales</taxon>
        <taxon>Malvaceae</taxon>
        <taxon>Malvoideae</taxon>
        <taxon>Gossypium</taxon>
    </lineage>
</organism>
<name>A0ABR0MPK0_GOSAR</name>
<protein>
    <submittedName>
        <fullName evidence="1">Uncharacterized protein</fullName>
    </submittedName>
</protein>
<dbReference type="Proteomes" id="UP001358586">
    <property type="component" value="Chromosome 12"/>
</dbReference>
<accession>A0ABR0MPK0</accession>
<reference evidence="1 2" key="1">
    <citation type="submission" date="2023-03" db="EMBL/GenBank/DDBJ databases">
        <title>WGS of Gossypium arboreum.</title>
        <authorList>
            <person name="Yu D."/>
        </authorList>
    </citation>
    <scope>NUCLEOTIDE SEQUENCE [LARGE SCALE GENOMIC DNA]</scope>
    <source>
        <tissue evidence="1">Leaf</tissue>
    </source>
</reference>
<dbReference type="EMBL" id="JARKNE010000012">
    <property type="protein sequence ID" value="KAK5775039.1"/>
    <property type="molecule type" value="Genomic_DNA"/>
</dbReference>
<gene>
    <name evidence="1" type="ORF">PVK06_042906</name>
</gene>
<proteinExistence type="predicted"/>
<keyword evidence="2" id="KW-1185">Reference proteome</keyword>